<evidence type="ECO:0000313" key="6">
    <source>
        <dbReference type="Proteomes" id="UP001353952"/>
    </source>
</evidence>
<dbReference type="EMBL" id="JAYXNZ010000002">
    <property type="protein sequence ID" value="MEC7053618.1"/>
    <property type="molecule type" value="Genomic_DNA"/>
</dbReference>
<keyword evidence="2" id="KW-0677">Repeat</keyword>
<dbReference type="PANTHER" id="PTHR19848:SF8">
    <property type="entry name" value="F-BOX AND WD REPEAT DOMAIN CONTAINING 7"/>
    <property type="match status" value="1"/>
</dbReference>
<dbReference type="InterPro" id="IPR041664">
    <property type="entry name" value="AAA_16"/>
</dbReference>
<gene>
    <name evidence="5" type="ORF">RFN57_15155</name>
</gene>
<dbReference type="InterPro" id="IPR011047">
    <property type="entry name" value="Quinoprotein_ADH-like_sf"/>
</dbReference>
<dbReference type="PROSITE" id="PS00678">
    <property type="entry name" value="WD_REPEATS_1"/>
    <property type="match status" value="7"/>
</dbReference>
<evidence type="ECO:0000256" key="2">
    <source>
        <dbReference type="ARBA" id="ARBA00022737"/>
    </source>
</evidence>
<feature type="repeat" description="WD" evidence="3">
    <location>
        <begin position="813"/>
        <end position="848"/>
    </location>
</feature>
<organism evidence="5 6">
    <name type="scientific">Streptomyces violaceochromogenes</name>
    <dbReference type="NCBI Taxonomy" id="67377"/>
    <lineage>
        <taxon>Bacteria</taxon>
        <taxon>Bacillati</taxon>
        <taxon>Actinomycetota</taxon>
        <taxon>Actinomycetes</taxon>
        <taxon>Kitasatosporales</taxon>
        <taxon>Streptomycetaceae</taxon>
        <taxon>Streptomyces</taxon>
    </lineage>
</organism>
<evidence type="ECO:0000256" key="1">
    <source>
        <dbReference type="ARBA" id="ARBA00022574"/>
    </source>
</evidence>
<dbReference type="InterPro" id="IPR020472">
    <property type="entry name" value="WD40_PAC1"/>
</dbReference>
<feature type="repeat" description="WD" evidence="3">
    <location>
        <begin position="1301"/>
        <end position="1344"/>
    </location>
</feature>
<dbReference type="CDD" id="cd00200">
    <property type="entry name" value="WD40"/>
    <property type="match status" value="2"/>
</dbReference>
<dbReference type="PRINTS" id="PR00320">
    <property type="entry name" value="GPROTEINBRPT"/>
</dbReference>
<keyword evidence="6" id="KW-1185">Reference proteome</keyword>
<sequence length="1430" mass="152442">MAQGEALVIGVSTFRSPVPDCEEVPLQSRTWEPLAFVPEVLARVRRAVGGLGYRVVHRLDPVRSELRDLLCVSGEDDGRPVHRIVHVVSHGSANGRRARLDFVPADGRLGRDTDVTGWISDTHAERRPTLFLIDLCGSGVAARLPSYLYEAGEESFAWVITASDGEEDAYDGRFSIAVAEVLEDLNHTGLGTDRSQEFVAFSLVARHIGMRLEAAHGRVQTVRATLMDPSAPEPVLPFFPNPAYAAFAEDPRHTLRSALDPPIRDFLEELDPVDARHFTDRPGRHFTGRRSHLRVLAPWLDDPDGSRLCVIVGSPGAGKSALLGALMCAAHPQLADQARHIRERLPGTCRPAVHEAVAAVQARQRGLETLLDVLARQLKLVAPARGWTPEKFVLAVRDLHEPPVIVLDALDEALDPADVTDRFLLPLTSEHRSDGDAVCRLLVGMRPWGQFDGLKALAARGGLLIDLDETDPVELEDDLAAYLDDALSAVPGYRSGRARPVRERLASSTAATLARTPQDGERWGEFLVASVFTSYLASTSAVTDVDDAARLGGAAPVTLPDVFELDLASRAAPEAVRALLAAIAHGKGGGIPAELAFPLASAFCSDGPGPAAGGTDFSSVLDESMFYLRTQTDTDGTTLYRPFHQGLADHLRARPFRTASSGDSEVHPAPVSAADRVLTVLLTPRAGAEHLVWAHAAPYLLRHAIEHAGDAGAADTLITEPDFLVHADPRSLAPALLAARTDKAFLAAAVYNVSYHHHRTAHWEDRCRLLALDAARYGATEMQTRFTRLLPVSAWQPRWAAGSTPNPALVDTLTGHSNWVTGVACTTVDGRPVAVSVGSDESVQLWDLVDRRPMCPPLEGHTARVTSVACTTVAGRPVAVTGSWDHTLRVWDLHTGRPVGDPLVGHSDAVLAVACTIHQGRPAAVSCSGRSLRVWDLTTGQCVAVRHGDHAKPMTAVACTNDPEQAPFMVTRGNDRTAHVWYRAQFNMGGLRGAGGVTAIACAVVGDDPVAVVGTDDGSVRVWSLFDRFVLVELAGTGRPVSQVVCTTMRGRPVAVVTDDNGAVRLWDLATRQPMGRLTGVSSIAVASTLIDDLPIVVTGSTDGMVQLWDPTPRKPVGDPRGGHTRGVTAIATTAVEGRPVAVTGSNDRTVRIWDVTTGQPVGTPLNAHSDWVDAVTCTTIDGRPAAVSAGFDRTVRIWDLTGDRPVGKPLTGHTGGVKAVTTADPGGRPVVVTGGDDRTVRIWDPATGELVREPLTGHTAGVRSLACAVVEGRSVVVSGSYDNTVRIWDLLTGRPVTAPLVGHEGSVRSVACAVVEGWPVVVSGSHDGTVRIWDLLTGRQARTRLAGHQGSVQSVACTVVEGRPVVVSGSYDRTVRIWDLGTGRCEVLTMPLPVSAVALSPDGALVIGTGSGVVVMERKTVTEARAGRE</sequence>
<proteinExistence type="predicted"/>
<dbReference type="Proteomes" id="UP001353952">
    <property type="component" value="Unassembled WGS sequence"/>
</dbReference>
<feature type="domain" description="Orc1-like AAA ATPase" evidence="4">
    <location>
        <begin position="286"/>
        <end position="420"/>
    </location>
</feature>
<evidence type="ECO:0000313" key="5">
    <source>
        <dbReference type="EMBL" id="MEC7053618.1"/>
    </source>
</evidence>
<dbReference type="InterPro" id="IPR036322">
    <property type="entry name" value="WD40_repeat_dom_sf"/>
</dbReference>
<dbReference type="Pfam" id="PF00400">
    <property type="entry name" value="WD40"/>
    <property type="match status" value="10"/>
</dbReference>
<dbReference type="SUPFAM" id="SSF50978">
    <property type="entry name" value="WD40 repeat-like"/>
    <property type="match status" value="1"/>
</dbReference>
<dbReference type="PROSITE" id="PS50082">
    <property type="entry name" value="WD_REPEATS_2"/>
    <property type="match status" value="10"/>
</dbReference>
<reference evidence="5 6" key="1">
    <citation type="submission" date="2024-01" db="EMBL/GenBank/DDBJ databases">
        <title>Genome analysis.</title>
        <authorList>
            <person name="Zhang K."/>
        </authorList>
    </citation>
    <scope>NUCLEOTIDE SEQUENCE [LARGE SCALE GENOMIC DNA]</scope>
    <source>
        <strain evidence="5 6">CGMCC 4.1753</strain>
    </source>
</reference>
<dbReference type="InterPro" id="IPR019775">
    <property type="entry name" value="WD40_repeat_CS"/>
</dbReference>
<feature type="repeat" description="WD" evidence="3">
    <location>
        <begin position="1166"/>
        <end position="1209"/>
    </location>
</feature>
<keyword evidence="1 3" id="KW-0853">WD repeat</keyword>
<feature type="repeat" description="WD" evidence="3">
    <location>
        <begin position="1097"/>
        <end position="1110"/>
    </location>
</feature>
<name>A0ABU6LWV8_9ACTN</name>
<dbReference type="InterPro" id="IPR027417">
    <property type="entry name" value="P-loop_NTPase"/>
</dbReference>
<dbReference type="SUPFAM" id="SSF52540">
    <property type="entry name" value="P-loop containing nucleoside triphosphate hydrolases"/>
    <property type="match status" value="1"/>
</dbReference>
<dbReference type="InterPro" id="IPR015943">
    <property type="entry name" value="WD40/YVTN_repeat-like_dom_sf"/>
</dbReference>
<feature type="repeat" description="WD" evidence="3">
    <location>
        <begin position="1256"/>
        <end position="1299"/>
    </location>
</feature>
<dbReference type="PANTHER" id="PTHR19848">
    <property type="entry name" value="WD40 REPEAT PROTEIN"/>
    <property type="match status" value="1"/>
</dbReference>
<protein>
    <submittedName>
        <fullName evidence="5">WD40 repeat domain-containing protein</fullName>
    </submittedName>
</protein>
<accession>A0ABU6LWV8</accession>
<dbReference type="Pfam" id="PF13191">
    <property type="entry name" value="AAA_16"/>
    <property type="match status" value="1"/>
</dbReference>
<dbReference type="RefSeq" id="WP_191845690.1">
    <property type="nucleotide sequence ID" value="NZ_BMUO01000002.1"/>
</dbReference>
<dbReference type="PROSITE" id="PS50294">
    <property type="entry name" value="WD_REPEATS_REGION"/>
    <property type="match status" value="6"/>
</dbReference>
<feature type="repeat" description="WD" evidence="3">
    <location>
        <begin position="1346"/>
        <end position="1389"/>
    </location>
</feature>
<feature type="repeat" description="WD" evidence="3">
    <location>
        <begin position="903"/>
        <end position="945"/>
    </location>
</feature>
<feature type="repeat" description="WD" evidence="3">
    <location>
        <begin position="1121"/>
        <end position="1164"/>
    </location>
</feature>
<feature type="repeat" description="WD" evidence="3">
    <location>
        <begin position="1211"/>
        <end position="1254"/>
    </location>
</feature>
<evidence type="ECO:0000256" key="3">
    <source>
        <dbReference type="PROSITE-ProRule" id="PRU00221"/>
    </source>
</evidence>
<feature type="repeat" description="WD" evidence="3">
    <location>
        <begin position="858"/>
        <end position="901"/>
    </location>
</feature>
<dbReference type="SMART" id="SM00320">
    <property type="entry name" value="WD40"/>
    <property type="match status" value="13"/>
</dbReference>
<dbReference type="SUPFAM" id="SSF50998">
    <property type="entry name" value="Quinoprotein alcohol dehydrogenase-like"/>
    <property type="match status" value="1"/>
</dbReference>
<comment type="caution">
    <text evidence="5">The sequence shown here is derived from an EMBL/GenBank/DDBJ whole genome shotgun (WGS) entry which is preliminary data.</text>
</comment>
<dbReference type="InterPro" id="IPR001680">
    <property type="entry name" value="WD40_rpt"/>
</dbReference>
<dbReference type="Gene3D" id="2.130.10.10">
    <property type="entry name" value="YVTN repeat-like/Quinoprotein amine dehydrogenase"/>
    <property type="match status" value="3"/>
</dbReference>
<evidence type="ECO:0000259" key="4">
    <source>
        <dbReference type="Pfam" id="PF13191"/>
    </source>
</evidence>